<dbReference type="Pfam" id="PF05711">
    <property type="entry name" value="TylF"/>
    <property type="match status" value="1"/>
</dbReference>
<organism evidence="1 2">
    <name type="scientific">Candidatus Scatomorpha pullistercoris</name>
    <dbReference type="NCBI Taxonomy" id="2840929"/>
    <lineage>
        <taxon>Bacteria</taxon>
        <taxon>Bacillati</taxon>
        <taxon>Bacillota</taxon>
        <taxon>Clostridia</taxon>
        <taxon>Eubacteriales</taxon>
        <taxon>Candidatus Scatomorpha</taxon>
    </lineage>
</organism>
<sequence length="268" mass="29430">MVSRLLGSGYRAVCFADNSESKWGGTYLGLPVVSPRESLICDPDCVCLCVLDDGRASEMEAQLSQLGYDGELLRPDALGVFDARAATMRLLAEQIHGLQVPGDVAELGVYRGDFAVLINAAFPDRMFHLFDTFEGFSEKDVALERSEGLSRAQAGDFSETNVNTVWKLLPYPEQTEFHKGWFPDTFKGCEGRQFAFISVDADLYAPTIAALELFWPRLSPGGAVIVHDVNGTQYKGAGKAVNEFCHRYSLLPTPICDLHGSVVLRKPL</sequence>
<comment type="caution">
    <text evidence="1">The sequence shown here is derived from an EMBL/GenBank/DDBJ whole genome shotgun (WGS) entry which is preliminary data.</text>
</comment>
<dbReference type="InterPro" id="IPR029063">
    <property type="entry name" value="SAM-dependent_MTases_sf"/>
</dbReference>
<protein>
    <submittedName>
        <fullName evidence="1">Class I SAM-dependent methyltransferase</fullName>
    </submittedName>
</protein>
<evidence type="ECO:0000313" key="1">
    <source>
        <dbReference type="EMBL" id="HIS97180.1"/>
    </source>
</evidence>
<gene>
    <name evidence="1" type="ORF">IAD42_04315</name>
</gene>
<keyword evidence="1" id="KW-0489">Methyltransferase</keyword>
<dbReference type="GO" id="GO:0008168">
    <property type="term" value="F:methyltransferase activity"/>
    <property type="evidence" value="ECO:0007669"/>
    <property type="project" value="UniProtKB-KW"/>
</dbReference>
<dbReference type="PANTHER" id="PTHR40036">
    <property type="entry name" value="MACROCIN O-METHYLTRANSFERASE"/>
    <property type="match status" value="1"/>
</dbReference>
<dbReference type="InterPro" id="IPR008884">
    <property type="entry name" value="TylF_MeTrfase"/>
</dbReference>
<name>A0A9D1K827_9FIRM</name>
<reference evidence="1" key="2">
    <citation type="journal article" date="2021" name="PeerJ">
        <title>Extensive microbial diversity within the chicken gut microbiome revealed by metagenomics and culture.</title>
        <authorList>
            <person name="Gilroy R."/>
            <person name="Ravi A."/>
            <person name="Getino M."/>
            <person name="Pursley I."/>
            <person name="Horton D.L."/>
            <person name="Alikhan N.F."/>
            <person name="Baker D."/>
            <person name="Gharbi K."/>
            <person name="Hall N."/>
            <person name="Watson M."/>
            <person name="Adriaenssens E.M."/>
            <person name="Foster-Nyarko E."/>
            <person name="Jarju S."/>
            <person name="Secka A."/>
            <person name="Antonio M."/>
            <person name="Oren A."/>
            <person name="Chaudhuri R.R."/>
            <person name="La Ragione R."/>
            <person name="Hildebrand F."/>
            <person name="Pallen M.J."/>
        </authorList>
    </citation>
    <scope>NUCLEOTIDE SEQUENCE</scope>
    <source>
        <strain evidence="1">ChiHecec3B27-6122</strain>
    </source>
</reference>
<dbReference type="GO" id="GO:0032259">
    <property type="term" value="P:methylation"/>
    <property type="evidence" value="ECO:0007669"/>
    <property type="project" value="UniProtKB-KW"/>
</dbReference>
<evidence type="ECO:0000313" key="2">
    <source>
        <dbReference type="Proteomes" id="UP000886876"/>
    </source>
</evidence>
<dbReference type="PANTHER" id="PTHR40036:SF1">
    <property type="entry name" value="MACROCIN O-METHYLTRANSFERASE"/>
    <property type="match status" value="1"/>
</dbReference>
<proteinExistence type="predicted"/>
<dbReference type="Proteomes" id="UP000886876">
    <property type="component" value="Unassembled WGS sequence"/>
</dbReference>
<keyword evidence="1" id="KW-0808">Transferase</keyword>
<reference evidence="1" key="1">
    <citation type="submission" date="2020-10" db="EMBL/GenBank/DDBJ databases">
        <authorList>
            <person name="Gilroy R."/>
        </authorList>
    </citation>
    <scope>NUCLEOTIDE SEQUENCE</scope>
    <source>
        <strain evidence="1">ChiHecec3B27-6122</strain>
    </source>
</reference>
<dbReference type="EMBL" id="DVJS01000104">
    <property type="protein sequence ID" value="HIS97180.1"/>
    <property type="molecule type" value="Genomic_DNA"/>
</dbReference>
<dbReference type="SUPFAM" id="SSF53335">
    <property type="entry name" value="S-adenosyl-L-methionine-dependent methyltransferases"/>
    <property type="match status" value="1"/>
</dbReference>
<dbReference type="Gene3D" id="3.40.50.150">
    <property type="entry name" value="Vaccinia Virus protein VP39"/>
    <property type="match status" value="1"/>
</dbReference>
<accession>A0A9D1K827</accession>
<dbReference type="AlphaFoldDB" id="A0A9D1K827"/>